<organism evidence="3">
    <name type="scientific">uncultured Sulfurovum sp</name>
    <dbReference type="NCBI Taxonomy" id="269237"/>
    <lineage>
        <taxon>Bacteria</taxon>
        <taxon>Pseudomonadati</taxon>
        <taxon>Campylobacterota</taxon>
        <taxon>Epsilonproteobacteria</taxon>
        <taxon>Campylobacterales</taxon>
        <taxon>Sulfurovaceae</taxon>
        <taxon>Sulfurovum</taxon>
        <taxon>environmental samples</taxon>
    </lineage>
</organism>
<dbReference type="AlphaFoldDB" id="A0A6S6SY90"/>
<keyword evidence="1" id="KW-0813">Transport</keyword>
<protein>
    <submittedName>
        <fullName evidence="3">Molybdenum transport ATP-binding protein ModC (TC 3.A.1.8.1)</fullName>
    </submittedName>
</protein>
<dbReference type="InterPro" id="IPR050093">
    <property type="entry name" value="ABC_SmlMolc_Importer"/>
</dbReference>
<dbReference type="SUPFAM" id="SSF52540">
    <property type="entry name" value="P-loop containing nucleoside triphosphate hydrolases"/>
    <property type="match status" value="1"/>
</dbReference>
<name>A0A6S6SY90_9BACT</name>
<sequence length="148" mass="16528">LPSTLSGGQKQRVSLCRALMNRPKLLLLDEPLSALDATMRLKLQDEILQLHKEFGTTTIMVSHDASEIYRLASRVLVLEGGKIVKDGSVKELMLKEDNVLEGELLELREDNMATVLVGQQLIEVTFSKEEAQMLEVGDFINLTAHKNL</sequence>
<dbReference type="GO" id="GO:0016887">
    <property type="term" value="F:ATP hydrolysis activity"/>
    <property type="evidence" value="ECO:0007669"/>
    <property type="project" value="InterPro"/>
</dbReference>
<keyword evidence="3" id="KW-0547">Nucleotide-binding</keyword>
<dbReference type="EMBL" id="CACVAR010000193">
    <property type="protein sequence ID" value="CAA6809625.1"/>
    <property type="molecule type" value="Genomic_DNA"/>
</dbReference>
<dbReference type="Gene3D" id="3.40.50.300">
    <property type="entry name" value="P-loop containing nucleotide triphosphate hydrolases"/>
    <property type="match status" value="1"/>
</dbReference>
<accession>A0A6S6SY90</accession>
<keyword evidence="3" id="KW-0067">ATP-binding</keyword>
<reference evidence="3" key="1">
    <citation type="submission" date="2020-01" db="EMBL/GenBank/DDBJ databases">
        <authorList>
            <person name="Meier V. D."/>
            <person name="Meier V D."/>
        </authorList>
    </citation>
    <scope>NUCLEOTIDE SEQUENCE</scope>
    <source>
        <strain evidence="3">HLG_WM_MAG_03</strain>
    </source>
</reference>
<gene>
    <name evidence="3" type="ORF">HELGO_WM99456</name>
</gene>
<proteinExistence type="predicted"/>
<dbReference type="InterPro" id="IPR027417">
    <property type="entry name" value="P-loop_NTPase"/>
</dbReference>
<evidence type="ECO:0000259" key="2">
    <source>
        <dbReference type="Pfam" id="PF00005"/>
    </source>
</evidence>
<dbReference type="Pfam" id="PF00005">
    <property type="entry name" value="ABC_tran"/>
    <property type="match status" value="1"/>
</dbReference>
<feature type="domain" description="ABC transporter" evidence="2">
    <location>
        <begin position="3"/>
        <end position="32"/>
    </location>
</feature>
<feature type="non-terminal residue" evidence="3">
    <location>
        <position position="1"/>
    </location>
</feature>
<evidence type="ECO:0000313" key="3">
    <source>
        <dbReference type="EMBL" id="CAA6809625.1"/>
    </source>
</evidence>
<evidence type="ECO:0000256" key="1">
    <source>
        <dbReference type="ARBA" id="ARBA00022448"/>
    </source>
</evidence>
<dbReference type="InterPro" id="IPR003439">
    <property type="entry name" value="ABC_transporter-like_ATP-bd"/>
</dbReference>
<dbReference type="PANTHER" id="PTHR42781:SF4">
    <property type="entry name" value="SPERMIDINE_PUTRESCINE IMPORT ATP-BINDING PROTEIN POTA"/>
    <property type="match status" value="1"/>
</dbReference>
<dbReference type="GO" id="GO:0005524">
    <property type="term" value="F:ATP binding"/>
    <property type="evidence" value="ECO:0007669"/>
    <property type="project" value="UniProtKB-KW"/>
</dbReference>
<dbReference type="PANTHER" id="PTHR42781">
    <property type="entry name" value="SPERMIDINE/PUTRESCINE IMPORT ATP-BINDING PROTEIN POTA"/>
    <property type="match status" value="1"/>
</dbReference>